<dbReference type="SUPFAM" id="SSF57850">
    <property type="entry name" value="RING/U-box"/>
    <property type="match status" value="1"/>
</dbReference>
<keyword evidence="4" id="KW-1185">Reference proteome</keyword>
<dbReference type="AlphaFoldDB" id="A0A1E7FZ23"/>
<dbReference type="InterPro" id="IPR001841">
    <property type="entry name" value="Znf_RING"/>
</dbReference>
<dbReference type="KEGG" id="fcy:FRACYDRAFT_233573"/>
<dbReference type="EMBL" id="KV784353">
    <property type="protein sequence ID" value="OEU23400.1"/>
    <property type="molecule type" value="Genomic_DNA"/>
</dbReference>
<sequence length="168" mass="18399">MPTAATGISSSSSSSSINVELNTRPQQQQQQQQPLDILTTNDGSCIICLEDFAVDDVIVWSSENNNDCPHVYHEECMIDYLTTKRRPEKTITTSNSTNTNGEDATETETEHSDYTNNTNDTSTNSSDGGSASGSNPCPTCRRNFCSITLDDFTNAIITTRAPLFIEIE</sequence>
<feature type="region of interest" description="Disordered" evidence="1">
    <location>
        <begin position="89"/>
        <end position="136"/>
    </location>
</feature>
<dbReference type="Gene3D" id="3.30.40.10">
    <property type="entry name" value="Zinc/RING finger domain, C3HC4 (zinc finger)"/>
    <property type="match status" value="1"/>
</dbReference>
<organism evidence="3 4">
    <name type="scientific">Fragilariopsis cylindrus CCMP1102</name>
    <dbReference type="NCBI Taxonomy" id="635003"/>
    <lineage>
        <taxon>Eukaryota</taxon>
        <taxon>Sar</taxon>
        <taxon>Stramenopiles</taxon>
        <taxon>Ochrophyta</taxon>
        <taxon>Bacillariophyta</taxon>
        <taxon>Bacillariophyceae</taxon>
        <taxon>Bacillariophycidae</taxon>
        <taxon>Bacillariales</taxon>
        <taxon>Bacillariaceae</taxon>
        <taxon>Fragilariopsis</taxon>
    </lineage>
</organism>
<feature type="compositionally biased region" description="Low complexity" evidence="1">
    <location>
        <begin position="90"/>
        <end position="100"/>
    </location>
</feature>
<feature type="domain" description="RING-type" evidence="2">
    <location>
        <begin position="44"/>
        <end position="85"/>
    </location>
</feature>
<accession>A0A1E7FZ23</accession>
<dbReference type="CDD" id="cd16448">
    <property type="entry name" value="RING-H2"/>
    <property type="match status" value="1"/>
</dbReference>
<feature type="compositionally biased region" description="Low complexity" evidence="1">
    <location>
        <begin position="114"/>
        <end position="135"/>
    </location>
</feature>
<dbReference type="Proteomes" id="UP000095751">
    <property type="component" value="Unassembled WGS sequence"/>
</dbReference>
<evidence type="ECO:0000259" key="2">
    <source>
        <dbReference type="Pfam" id="PF13639"/>
    </source>
</evidence>
<evidence type="ECO:0000256" key="1">
    <source>
        <dbReference type="SAM" id="MobiDB-lite"/>
    </source>
</evidence>
<dbReference type="Pfam" id="PF13639">
    <property type="entry name" value="zf-RING_2"/>
    <property type="match status" value="1"/>
</dbReference>
<gene>
    <name evidence="3" type="ORF">FRACYDRAFT_233573</name>
</gene>
<dbReference type="InterPro" id="IPR013083">
    <property type="entry name" value="Znf_RING/FYVE/PHD"/>
</dbReference>
<reference evidence="3 4" key="1">
    <citation type="submission" date="2016-09" db="EMBL/GenBank/DDBJ databases">
        <title>Extensive genetic diversity and differential bi-allelic expression allows diatom success in the polar Southern Ocean.</title>
        <authorList>
            <consortium name="DOE Joint Genome Institute"/>
            <person name="Mock T."/>
            <person name="Otillar R.P."/>
            <person name="Strauss J."/>
            <person name="Dupont C."/>
            <person name="Frickenhaus S."/>
            <person name="Maumus F."/>
            <person name="Mcmullan M."/>
            <person name="Sanges R."/>
            <person name="Schmutz J."/>
            <person name="Toseland A."/>
            <person name="Valas R."/>
            <person name="Veluchamy A."/>
            <person name="Ward B.J."/>
            <person name="Allen A."/>
            <person name="Barry K."/>
            <person name="Falciatore A."/>
            <person name="Ferrante M."/>
            <person name="Fortunato A.E."/>
            <person name="Gloeckner G."/>
            <person name="Gruber A."/>
            <person name="Hipkin R."/>
            <person name="Janech M."/>
            <person name="Kroth P."/>
            <person name="Leese F."/>
            <person name="Lindquist E."/>
            <person name="Lyon B.R."/>
            <person name="Martin J."/>
            <person name="Mayer C."/>
            <person name="Parker M."/>
            <person name="Quesneville H."/>
            <person name="Raymond J."/>
            <person name="Uhlig C."/>
            <person name="Valentin K.U."/>
            <person name="Worden A.Z."/>
            <person name="Armbrust E.V."/>
            <person name="Bowler C."/>
            <person name="Green B."/>
            <person name="Moulton V."/>
            <person name="Van Oosterhout C."/>
            <person name="Grigoriev I."/>
        </authorList>
    </citation>
    <scope>NUCLEOTIDE SEQUENCE [LARGE SCALE GENOMIC DNA]</scope>
    <source>
        <strain evidence="3 4">CCMP1102</strain>
    </source>
</reference>
<protein>
    <recommendedName>
        <fullName evidence="2">RING-type domain-containing protein</fullName>
    </recommendedName>
</protein>
<dbReference type="OrthoDB" id="8062037at2759"/>
<dbReference type="InParanoid" id="A0A1E7FZ23"/>
<proteinExistence type="predicted"/>
<name>A0A1E7FZ23_9STRA</name>
<evidence type="ECO:0000313" key="4">
    <source>
        <dbReference type="Proteomes" id="UP000095751"/>
    </source>
</evidence>
<feature type="region of interest" description="Disordered" evidence="1">
    <location>
        <begin position="1"/>
        <end position="34"/>
    </location>
</feature>
<evidence type="ECO:0000313" key="3">
    <source>
        <dbReference type="EMBL" id="OEU23400.1"/>
    </source>
</evidence>